<proteinExistence type="predicted"/>
<dbReference type="SMART" id="SM00382">
    <property type="entry name" value="AAA"/>
    <property type="match status" value="1"/>
</dbReference>
<reference evidence="6 7" key="1">
    <citation type="submission" date="2020-08" db="EMBL/GenBank/DDBJ databases">
        <title>Genome public.</title>
        <authorList>
            <person name="Liu C."/>
            <person name="Sun Q."/>
        </authorList>
    </citation>
    <scope>NUCLEOTIDE SEQUENCE [LARGE SCALE GENOMIC DNA]</scope>
    <source>
        <strain evidence="6 7">NSJ-26</strain>
    </source>
</reference>
<keyword evidence="2" id="KW-0547">Nucleotide-binding</keyword>
<feature type="domain" description="ABC transporter" evidence="5">
    <location>
        <begin position="2"/>
        <end position="239"/>
    </location>
</feature>
<dbReference type="InterPro" id="IPR003593">
    <property type="entry name" value="AAA+_ATPase"/>
</dbReference>
<dbReference type="FunFam" id="3.40.50.300:FF:000134">
    <property type="entry name" value="Iron-enterobactin ABC transporter ATP-binding protein"/>
    <property type="match status" value="1"/>
</dbReference>
<gene>
    <name evidence="6" type="ORF">H8689_01775</name>
</gene>
<dbReference type="GO" id="GO:0016887">
    <property type="term" value="F:ATP hydrolysis activity"/>
    <property type="evidence" value="ECO:0007669"/>
    <property type="project" value="InterPro"/>
</dbReference>
<dbReference type="RefSeq" id="WP_249322683.1">
    <property type="nucleotide sequence ID" value="NZ_JACRTK010000001.1"/>
</dbReference>
<dbReference type="Gene3D" id="3.40.50.300">
    <property type="entry name" value="P-loop containing nucleotide triphosphate hydrolases"/>
    <property type="match status" value="1"/>
</dbReference>
<dbReference type="Pfam" id="PF00005">
    <property type="entry name" value="ABC_tran"/>
    <property type="match status" value="1"/>
</dbReference>
<dbReference type="PANTHER" id="PTHR42794">
    <property type="entry name" value="HEMIN IMPORT ATP-BINDING PROTEIN HMUV"/>
    <property type="match status" value="1"/>
</dbReference>
<protein>
    <submittedName>
        <fullName evidence="6">ABC transporter ATP-binding protein</fullName>
    </submittedName>
</protein>
<dbReference type="InterPro" id="IPR003439">
    <property type="entry name" value="ABC_transporter-like_ATP-bd"/>
</dbReference>
<dbReference type="CDD" id="cd03214">
    <property type="entry name" value="ABC_Iron-Siderophores_B12_Hemin"/>
    <property type="match status" value="1"/>
</dbReference>
<keyword evidence="4" id="KW-1278">Translocase</keyword>
<dbReference type="PANTHER" id="PTHR42794:SF1">
    <property type="entry name" value="HEMIN IMPORT ATP-BINDING PROTEIN HMUV"/>
    <property type="match status" value="1"/>
</dbReference>
<organism evidence="6 7">
    <name type="scientific">Wansuia hejianensis</name>
    <dbReference type="NCBI Taxonomy" id="2763667"/>
    <lineage>
        <taxon>Bacteria</taxon>
        <taxon>Bacillati</taxon>
        <taxon>Bacillota</taxon>
        <taxon>Clostridia</taxon>
        <taxon>Lachnospirales</taxon>
        <taxon>Lachnospiraceae</taxon>
        <taxon>Wansuia</taxon>
    </lineage>
</organism>
<evidence type="ECO:0000256" key="4">
    <source>
        <dbReference type="ARBA" id="ARBA00022967"/>
    </source>
</evidence>
<dbReference type="GO" id="GO:0005524">
    <property type="term" value="F:ATP binding"/>
    <property type="evidence" value="ECO:0007669"/>
    <property type="project" value="UniProtKB-KW"/>
</dbReference>
<sequence>MLELKNVFTGYGDIDIIKDISLNIGEGTNLCILGPNGCGKTTLLKAIAGILPIRGDILIDGISIKDMKRHEIAGKIAVMSQISNIYFSYTVFETVMLGRYLYMKNSIFKEPSQNDKAYVEKCLKATGLSSIRNKQIDTLSGGQLQRVFLARTLAQDPNIILLDEPTNHLDLRYQKELIDYLKEWSKEDRHAVIGVFHDINLAMDLADQVLVMEKGKAVSLGKPEEVIKDHTLNRVYEMDIVGYMVDSLEQWKKF</sequence>
<keyword evidence="3 6" id="KW-0067">ATP-binding</keyword>
<keyword evidence="7" id="KW-1185">Reference proteome</keyword>
<evidence type="ECO:0000313" key="6">
    <source>
        <dbReference type="EMBL" id="MBC8589871.1"/>
    </source>
</evidence>
<keyword evidence="1" id="KW-0813">Transport</keyword>
<dbReference type="SUPFAM" id="SSF52540">
    <property type="entry name" value="P-loop containing nucleoside triphosphate hydrolases"/>
    <property type="match status" value="1"/>
</dbReference>
<accession>A0A926EVW1</accession>
<dbReference type="PROSITE" id="PS00211">
    <property type="entry name" value="ABC_TRANSPORTER_1"/>
    <property type="match status" value="1"/>
</dbReference>
<evidence type="ECO:0000259" key="5">
    <source>
        <dbReference type="PROSITE" id="PS50893"/>
    </source>
</evidence>
<dbReference type="EMBL" id="JACRTK010000001">
    <property type="protein sequence ID" value="MBC8589871.1"/>
    <property type="molecule type" value="Genomic_DNA"/>
</dbReference>
<dbReference type="InterPro" id="IPR017871">
    <property type="entry name" value="ABC_transporter-like_CS"/>
</dbReference>
<evidence type="ECO:0000256" key="1">
    <source>
        <dbReference type="ARBA" id="ARBA00022448"/>
    </source>
</evidence>
<name>A0A926EVW1_9FIRM</name>
<dbReference type="InterPro" id="IPR027417">
    <property type="entry name" value="P-loop_NTPase"/>
</dbReference>
<dbReference type="PROSITE" id="PS50893">
    <property type="entry name" value="ABC_TRANSPORTER_2"/>
    <property type="match status" value="1"/>
</dbReference>
<evidence type="ECO:0000256" key="2">
    <source>
        <dbReference type="ARBA" id="ARBA00022741"/>
    </source>
</evidence>
<evidence type="ECO:0000256" key="3">
    <source>
        <dbReference type="ARBA" id="ARBA00022840"/>
    </source>
</evidence>
<dbReference type="Proteomes" id="UP000601522">
    <property type="component" value="Unassembled WGS sequence"/>
</dbReference>
<dbReference type="AlphaFoldDB" id="A0A926EVW1"/>
<comment type="caution">
    <text evidence="6">The sequence shown here is derived from an EMBL/GenBank/DDBJ whole genome shotgun (WGS) entry which is preliminary data.</text>
</comment>
<evidence type="ECO:0000313" key="7">
    <source>
        <dbReference type="Proteomes" id="UP000601522"/>
    </source>
</evidence>